<dbReference type="RefSeq" id="WP_139080603.1">
    <property type="nucleotide sequence ID" value="NZ_VDFV01000004.1"/>
</dbReference>
<dbReference type="OrthoDB" id="9816293at2"/>
<feature type="transmembrane region" description="Helical" evidence="1">
    <location>
        <begin position="12"/>
        <end position="41"/>
    </location>
</feature>
<proteinExistence type="predicted"/>
<name>A0A5C4NH81_9RHOB</name>
<dbReference type="InterPro" id="IPR007401">
    <property type="entry name" value="DUF454"/>
</dbReference>
<sequence>MTSARLLWCATGYVALGLGIVGILLPVLPTTPFVILAAFAFSRGSPRMRARLEEHRHFGPAIRDWEARGAIRPRHKAAACMAMAVSLLGAVLLALPPAVLAMQALALAGAGAFVLTRPSA</sequence>
<organism evidence="2 3">
    <name type="scientific">Rubellimicrobium roseum</name>
    <dbReference type="NCBI Taxonomy" id="687525"/>
    <lineage>
        <taxon>Bacteria</taxon>
        <taxon>Pseudomonadati</taxon>
        <taxon>Pseudomonadota</taxon>
        <taxon>Alphaproteobacteria</taxon>
        <taxon>Rhodobacterales</taxon>
        <taxon>Roseobacteraceae</taxon>
        <taxon>Rubellimicrobium</taxon>
    </lineage>
</organism>
<keyword evidence="1" id="KW-0472">Membrane</keyword>
<keyword evidence="1" id="KW-1133">Transmembrane helix</keyword>
<comment type="caution">
    <text evidence="2">The sequence shown here is derived from an EMBL/GenBank/DDBJ whole genome shotgun (WGS) entry which is preliminary data.</text>
</comment>
<dbReference type="GO" id="GO:0005886">
    <property type="term" value="C:plasma membrane"/>
    <property type="evidence" value="ECO:0007669"/>
    <property type="project" value="TreeGrafter"/>
</dbReference>
<dbReference type="AlphaFoldDB" id="A0A5C4NH81"/>
<dbReference type="EMBL" id="VDFV01000004">
    <property type="protein sequence ID" value="TNC73280.1"/>
    <property type="molecule type" value="Genomic_DNA"/>
</dbReference>
<dbReference type="Pfam" id="PF04304">
    <property type="entry name" value="DUF454"/>
    <property type="match status" value="1"/>
</dbReference>
<dbReference type="PANTHER" id="PTHR35813:SF1">
    <property type="entry name" value="INNER MEMBRANE PROTEIN YBAN"/>
    <property type="match status" value="1"/>
</dbReference>
<keyword evidence="1" id="KW-0812">Transmembrane</keyword>
<dbReference type="Proteomes" id="UP000305709">
    <property type="component" value="Unassembled WGS sequence"/>
</dbReference>
<evidence type="ECO:0000256" key="1">
    <source>
        <dbReference type="SAM" id="Phobius"/>
    </source>
</evidence>
<keyword evidence="3" id="KW-1185">Reference proteome</keyword>
<evidence type="ECO:0000313" key="3">
    <source>
        <dbReference type="Proteomes" id="UP000305709"/>
    </source>
</evidence>
<gene>
    <name evidence="2" type="ORF">FHG71_05375</name>
</gene>
<dbReference type="PANTHER" id="PTHR35813">
    <property type="entry name" value="INNER MEMBRANE PROTEIN YBAN"/>
    <property type="match status" value="1"/>
</dbReference>
<accession>A0A5C4NH81</accession>
<evidence type="ECO:0000313" key="2">
    <source>
        <dbReference type="EMBL" id="TNC73280.1"/>
    </source>
</evidence>
<dbReference type="PIRSF" id="PIRSF016789">
    <property type="entry name" value="DUF454"/>
    <property type="match status" value="1"/>
</dbReference>
<reference evidence="2 3" key="1">
    <citation type="submission" date="2019-06" db="EMBL/GenBank/DDBJ databases">
        <authorList>
            <person name="Jiang L."/>
        </authorList>
    </citation>
    <scope>NUCLEOTIDE SEQUENCE [LARGE SCALE GENOMIC DNA]</scope>
    <source>
        <strain evidence="2 3">YIM 48858</strain>
    </source>
</reference>
<protein>
    <submittedName>
        <fullName evidence="2">DUF454 domain-containing protein</fullName>
    </submittedName>
</protein>